<proteinExistence type="predicted"/>
<keyword evidence="2" id="KW-0472">Membrane</keyword>
<evidence type="ECO:0000313" key="3">
    <source>
        <dbReference type="EMBL" id="TWU77731.1"/>
    </source>
</evidence>
<comment type="caution">
    <text evidence="3">The sequence shown here is derived from an EMBL/GenBank/DDBJ whole genome shotgun (WGS) entry which is preliminary data.</text>
</comment>
<reference evidence="4" key="1">
    <citation type="submission" date="2018-12" db="EMBL/GenBank/DDBJ databases">
        <title>The complete genome of Metarhizium rileyi, a key fungal pathogen of Lepidoptera.</title>
        <authorList>
            <person name="Binneck E."/>
            <person name="Lastra C.C.L."/>
            <person name="Sosa-Gomez D.R."/>
        </authorList>
    </citation>
    <scope>NUCLEOTIDE SEQUENCE [LARGE SCALE GENOMIC DNA]</scope>
    <source>
        <strain evidence="4">Cep018-CH2</strain>
    </source>
</reference>
<name>A0A5C6GMQ9_METRR</name>
<feature type="region of interest" description="Disordered" evidence="1">
    <location>
        <begin position="98"/>
        <end position="149"/>
    </location>
</feature>
<protein>
    <submittedName>
        <fullName evidence="3">Uncharacterized protein</fullName>
    </submittedName>
</protein>
<gene>
    <name evidence="3" type="ORF">ED733_008529</name>
</gene>
<feature type="transmembrane region" description="Helical" evidence="2">
    <location>
        <begin position="48"/>
        <end position="71"/>
    </location>
</feature>
<dbReference type="EMBL" id="SBHS01000003">
    <property type="protein sequence ID" value="TWU77731.1"/>
    <property type="molecule type" value="Genomic_DNA"/>
</dbReference>
<evidence type="ECO:0000256" key="1">
    <source>
        <dbReference type="SAM" id="MobiDB-lite"/>
    </source>
</evidence>
<evidence type="ECO:0000256" key="2">
    <source>
        <dbReference type="SAM" id="Phobius"/>
    </source>
</evidence>
<dbReference type="AlphaFoldDB" id="A0A5C6GMQ9"/>
<feature type="compositionally biased region" description="Low complexity" evidence="1">
    <location>
        <begin position="108"/>
        <end position="118"/>
    </location>
</feature>
<dbReference type="Proteomes" id="UP000317257">
    <property type="component" value="Unassembled WGS sequence"/>
</dbReference>
<organism evidence="3 4">
    <name type="scientific">Metarhizium rileyi (strain RCEF 4871)</name>
    <name type="common">Nomuraea rileyi</name>
    <dbReference type="NCBI Taxonomy" id="1649241"/>
    <lineage>
        <taxon>Eukaryota</taxon>
        <taxon>Fungi</taxon>
        <taxon>Dikarya</taxon>
        <taxon>Ascomycota</taxon>
        <taxon>Pezizomycotina</taxon>
        <taxon>Sordariomycetes</taxon>
        <taxon>Hypocreomycetidae</taxon>
        <taxon>Hypocreales</taxon>
        <taxon>Clavicipitaceae</taxon>
        <taxon>Metarhizium</taxon>
    </lineage>
</organism>
<keyword evidence="2" id="KW-0812">Transmembrane</keyword>
<evidence type="ECO:0000313" key="4">
    <source>
        <dbReference type="Proteomes" id="UP000317257"/>
    </source>
</evidence>
<sequence length="149" mass="15995">MATTTRPFPLPTMSVGEVDNAYDGTQGGDIGNGGDSSTSSMNISTGGLIAIVVVVVLVATIGACTATLFFIAKKREWKASEVVKHSVKKVVTAITPRRTEFPDSIKQSMRSSNRGRSNMNDDDFVNTPRLRPDVEKGSMSGQVESMPRK</sequence>
<accession>A0A5C6GMQ9</accession>
<keyword evidence="2" id="KW-1133">Transmembrane helix</keyword>